<name>A0ABS1ME49_9NOCA</name>
<dbReference type="Pfam" id="PF01814">
    <property type="entry name" value="Hemerythrin"/>
    <property type="match status" value="1"/>
</dbReference>
<dbReference type="Gene3D" id="1.20.120.520">
    <property type="entry name" value="nmb1532 protein domain like"/>
    <property type="match status" value="1"/>
</dbReference>
<proteinExistence type="predicted"/>
<organism evidence="2 3">
    <name type="scientific">Nocardia acididurans</name>
    <dbReference type="NCBI Taxonomy" id="2802282"/>
    <lineage>
        <taxon>Bacteria</taxon>
        <taxon>Bacillati</taxon>
        <taxon>Actinomycetota</taxon>
        <taxon>Actinomycetes</taxon>
        <taxon>Mycobacteriales</taxon>
        <taxon>Nocardiaceae</taxon>
        <taxon>Nocardia</taxon>
    </lineage>
</organism>
<dbReference type="CDD" id="cd12108">
    <property type="entry name" value="Hr-like"/>
    <property type="match status" value="1"/>
</dbReference>
<sequence length="216" mass="24052">MGTTVQAPAIGQMAVIHRGFRKGLAAAPGLVRGLRAGDHGRIGIVTDHVRDLMDTLHIHHSGEDELLWPLLRERAPEDAARIQLMADQHGQVDELVRQVTTLLPLVTADLGVYREDLAGRLEELAKVLDEHMTVEETELLPIVARHITAAEWNRLGEHGLAKTAKSKRLLTLSRILDNATPEERRLFLKDVPAPIRILWKLVGKRQLARADAKLYG</sequence>
<comment type="caution">
    <text evidence="2">The sequence shown here is derived from an EMBL/GenBank/DDBJ whole genome shotgun (WGS) entry which is preliminary data.</text>
</comment>
<accession>A0ABS1ME49</accession>
<protein>
    <submittedName>
        <fullName evidence="2">Hemerythrin domain-containing protein</fullName>
    </submittedName>
</protein>
<evidence type="ECO:0000313" key="2">
    <source>
        <dbReference type="EMBL" id="MBL1078854.1"/>
    </source>
</evidence>
<evidence type="ECO:0000259" key="1">
    <source>
        <dbReference type="Pfam" id="PF01814"/>
    </source>
</evidence>
<evidence type="ECO:0000313" key="3">
    <source>
        <dbReference type="Proteomes" id="UP000602198"/>
    </source>
</evidence>
<dbReference type="PANTHER" id="PTHR39966:SF1">
    <property type="entry name" value="HEMERYTHRIN-LIKE DOMAIN-CONTAINING PROTEIN"/>
    <property type="match status" value="1"/>
</dbReference>
<reference evidence="2 3" key="1">
    <citation type="submission" date="2021-01" db="EMBL/GenBank/DDBJ databases">
        <title>WGS of actinomycetes isolated from Thailand.</title>
        <authorList>
            <person name="Thawai C."/>
        </authorList>
    </citation>
    <scope>NUCLEOTIDE SEQUENCE [LARGE SCALE GENOMIC DNA]</scope>
    <source>
        <strain evidence="2 3">LPG 2</strain>
    </source>
</reference>
<dbReference type="PANTHER" id="PTHR39966">
    <property type="entry name" value="BLL2471 PROTEIN-RELATED"/>
    <property type="match status" value="1"/>
</dbReference>
<gene>
    <name evidence="2" type="ORF">JK358_31070</name>
</gene>
<keyword evidence="3" id="KW-1185">Reference proteome</keyword>
<dbReference type="RefSeq" id="WP_201954722.1">
    <property type="nucleotide sequence ID" value="NZ_JAERRJ010000013.1"/>
</dbReference>
<dbReference type="EMBL" id="JAERRJ010000013">
    <property type="protein sequence ID" value="MBL1078854.1"/>
    <property type="molecule type" value="Genomic_DNA"/>
</dbReference>
<feature type="domain" description="Hemerythrin-like" evidence="1">
    <location>
        <begin position="13"/>
        <end position="142"/>
    </location>
</feature>
<dbReference type="InterPro" id="IPR012312">
    <property type="entry name" value="Hemerythrin-like"/>
</dbReference>
<dbReference type="Proteomes" id="UP000602198">
    <property type="component" value="Unassembled WGS sequence"/>
</dbReference>